<dbReference type="AlphaFoldDB" id="U9SXZ5"/>
<accession>U9SXZ5</accession>
<dbReference type="EMBL" id="KI300788">
    <property type="protein sequence ID" value="ERZ95995.1"/>
    <property type="molecule type" value="Genomic_DNA"/>
</dbReference>
<organism evidence="1">
    <name type="scientific">Rhizophagus irregularis (strain DAOM 181602 / DAOM 197198 / MUCL 43194)</name>
    <name type="common">Arbuscular mycorrhizal fungus</name>
    <name type="synonym">Glomus intraradices</name>
    <dbReference type="NCBI Taxonomy" id="747089"/>
    <lineage>
        <taxon>Eukaryota</taxon>
        <taxon>Fungi</taxon>
        <taxon>Fungi incertae sedis</taxon>
        <taxon>Mucoromycota</taxon>
        <taxon>Glomeromycotina</taxon>
        <taxon>Glomeromycetes</taxon>
        <taxon>Glomerales</taxon>
        <taxon>Glomeraceae</taxon>
        <taxon>Rhizophagus</taxon>
    </lineage>
</organism>
<reference evidence="1" key="1">
    <citation type="submission" date="2013-07" db="EMBL/GenBank/DDBJ databases">
        <title>The genome of an arbuscular mycorrhizal fungus provides insights into the evolution of the oldest plant symbiosis.</title>
        <authorList>
            <consortium name="DOE Joint Genome Institute"/>
            <person name="Tisserant E."/>
            <person name="Malbreil M."/>
            <person name="Kuo A."/>
            <person name="Kohler A."/>
            <person name="Symeonidi A."/>
            <person name="Balestrini R."/>
            <person name="Charron P."/>
            <person name="Duensing N."/>
            <person name="Frei-dit-Frey N."/>
            <person name="Gianinazzi-Pearson V."/>
            <person name="Gilbert B."/>
            <person name="Handa Y."/>
            <person name="Hijri M."/>
            <person name="Kaul R."/>
            <person name="Kawaguchi M."/>
            <person name="Krajinski F."/>
            <person name="Lammers P."/>
            <person name="Lapierre D."/>
            <person name="Masclaux F.G."/>
            <person name="Murat C."/>
            <person name="Morin E."/>
            <person name="Ndikumana S."/>
            <person name="Pagni M."/>
            <person name="Petitpierre D."/>
            <person name="Requena N."/>
            <person name="Rosikiewicz P."/>
            <person name="Riley R."/>
            <person name="Saito K."/>
            <person name="San Clemente H."/>
            <person name="Shapiro H."/>
            <person name="van Tuinen D."/>
            <person name="Becard G."/>
            <person name="Bonfante P."/>
            <person name="Paszkowski U."/>
            <person name="Shachar-Hill Y."/>
            <person name="Young J.P."/>
            <person name="Sanders I.R."/>
            <person name="Henrissat B."/>
            <person name="Rensing S.A."/>
            <person name="Grigoriev I.V."/>
            <person name="Corradi N."/>
            <person name="Roux C."/>
            <person name="Martin F."/>
        </authorList>
    </citation>
    <scope>NUCLEOTIDE SEQUENCE</scope>
    <source>
        <strain evidence="1">DAOM 197198</strain>
    </source>
</reference>
<name>U9SXZ5_RHIID</name>
<evidence type="ECO:0000313" key="1">
    <source>
        <dbReference type="EMBL" id="ERZ95995.1"/>
    </source>
</evidence>
<sequence length="76" mass="8564">MSWIVDLSRNESNSTAGSVENVINVNFEMTHKNFSKFTKLLEIYSRTNSGNNFQEIGSGSFGKVHPVIRRALLMRG</sequence>
<protein>
    <submittedName>
        <fullName evidence="1">Uncharacterized protein</fullName>
    </submittedName>
</protein>
<gene>
    <name evidence="1" type="ORF">GLOINDRAFT_13058</name>
</gene>
<dbReference type="HOGENOM" id="CLU_2655746_0_0_1"/>
<proteinExistence type="predicted"/>